<evidence type="ECO:0000256" key="3">
    <source>
        <dbReference type="ARBA" id="ARBA00022692"/>
    </source>
</evidence>
<evidence type="ECO:0000256" key="5">
    <source>
        <dbReference type="ARBA" id="ARBA00023136"/>
    </source>
</evidence>
<feature type="transmembrane region" description="Helical" evidence="7">
    <location>
        <begin position="166"/>
        <end position="187"/>
    </location>
</feature>
<organism evidence="9 10">
    <name type="scientific">Desulfamplus magnetovallimortis</name>
    <dbReference type="NCBI Taxonomy" id="1246637"/>
    <lineage>
        <taxon>Bacteria</taxon>
        <taxon>Pseudomonadati</taxon>
        <taxon>Thermodesulfobacteriota</taxon>
        <taxon>Desulfobacteria</taxon>
        <taxon>Desulfobacterales</taxon>
        <taxon>Desulfobacteraceae</taxon>
        <taxon>Desulfamplus</taxon>
    </lineage>
</organism>
<keyword evidence="5 7" id="KW-0472">Membrane</keyword>
<dbReference type="OrthoDB" id="9793824at2"/>
<dbReference type="InterPro" id="IPR010432">
    <property type="entry name" value="RDD"/>
</dbReference>
<proteinExistence type="predicted"/>
<dbReference type="Pfam" id="PF06271">
    <property type="entry name" value="RDD"/>
    <property type="match status" value="1"/>
</dbReference>
<dbReference type="GO" id="GO:0005886">
    <property type="term" value="C:plasma membrane"/>
    <property type="evidence" value="ECO:0007669"/>
    <property type="project" value="UniProtKB-SubCell"/>
</dbReference>
<name>A0A1W1HFT2_9BACT</name>
<evidence type="ECO:0000256" key="6">
    <source>
        <dbReference type="SAM" id="MobiDB-lite"/>
    </source>
</evidence>
<evidence type="ECO:0000256" key="1">
    <source>
        <dbReference type="ARBA" id="ARBA00004651"/>
    </source>
</evidence>
<dbReference type="InterPro" id="IPR051791">
    <property type="entry name" value="Pra-immunoreactive"/>
</dbReference>
<keyword evidence="4 7" id="KW-1133">Transmembrane helix</keyword>
<keyword evidence="10" id="KW-1185">Reference proteome</keyword>
<dbReference type="PANTHER" id="PTHR36115">
    <property type="entry name" value="PROLINE-RICH ANTIGEN HOMOLOG-RELATED"/>
    <property type="match status" value="1"/>
</dbReference>
<feature type="domain" description="RDD" evidence="8">
    <location>
        <begin position="160"/>
        <end position="254"/>
    </location>
</feature>
<evidence type="ECO:0000259" key="8">
    <source>
        <dbReference type="Pfam" id="PF06271"/>
    </source>
</evidence>
<sequence>MVTDNLYGNGNQKSRETFDLDLDESAIRNRHDPQAGNPQPMQEKTANPQKGNPQADKMVCPVCRFEQLDSDVCINCAYIVKTRSVDRSAKMDGNSADMFQKKQQINVAQNRQSSNAHNNDNLNSRLQTGNSARDSSGKNYRNVTFEEIHTTDAWDNAPLASKGDRFLNYCLDIVACIAISVLFIVMFQINEAGFFYLIFFFYYLILEFFWGRTFGKLITKTKAVTVDGENLSFGKALGRSLCRFIPFEIFSFFSGSGGWHDRIPGTKVIRLS</sequence>
<feature type="compositionally biased region" description="Polar residues" evidence="6">
    <location>
        <begin position="36"/>
        <end position="52"/>
    </location>
</feature>
<evidence type="ECO:0000313" key="10">
    <source>
        <dbReference type="Proteomes" id="UP000191931"/>
    </source>
</evidence>
<dbReference type="RefSeq" id="WP_080800018.1">
    <property type="nucleotide sequence ID" value="NZ_LT828541.1"/>
</dbReference>
<dbReference type="Proteomes" id="UP000191931">
    <property type="component" value="Unassembled WGS sequence"/>
</dbReference>
<protein>
    <recommendedName>
        <fullName evidence="8">RDD domain-containing protein</fullName>
    </recommendedName>
</protein>
<dbReference type="STRING" id="1246637.MTBBW1_300071"/>
<feature type="transmembrane region" description="Helical" evidence="7">
    <location>
        <begin position="193"/>
        <end position="210"/>
    </location>
</feature>
<dbReference type="AlphaFoldDB" id="A0A1W1HFT2"/>
<dbReference type="PANTHER" id="PTHR36115:SF4">
    <property type="entry name" value="MEMBRANE PROTEIN"/>
    <property type="match status" value="1"/>
</dbReference>
<keyword evidence="2" id="KW-1003">Cell membrane</keyword>
<evidence type="ECO:0000256" key="4">
    <source>
        <dbReference type="ARBA" id="ARBA00022989"/>
    </source>
</evidence>
<evidence type="ECO:0000256" key="7">
    <source>
        <dbReference type="SAM" id="Phobius"/>
    </source>
</evidence>
<feature type="region of interest" description="Disordered" evidence="6">
    <location>
        <begin position="105"/>
        <end position="138"/>
    </location>
</feature>
<evidence type="ECO:0000256" key="2">
    <source>
        <dbReference type="ARBA" id="ARBA00022475"/>
    </source>
</evidence>
<evidence type="ECO:0000313" key="9">
    <source>
        <dbReference type="EMBL" id="SLM31340.1"/>
    </source>
</evidence>
<reference evidence="9 10" key="1">
    <citation type="submission" date="2017-03" db="EMBL/GenBank/DDBJ databases">
        <authorList>
            <person name="Afonso C.L."/>
            <person name="Miller P.J."/>
            <person name="Scott M.A."/>
            <person name="Spackman E."/>
            <person name="Goraichik I."/>
            <person name="Dimitrov K.M."/>
            <person name="Suarez D.L."/>
            <person name="Swayne D.E."/>
        </authorList>
    </citation>
    <scope>NUCLEOTIDE SEQUENCE [LARGE SCALE GENOMIC DNA]</scope>
    <source>
        <strain evidence="9">PRJEB14757</strain>
    </source>
</reference>
<dbReference type="EMBL" id="FWEV01000224">
    <property type="protein sequence ID" value="SLM31340.1"/>
    <property type="molecule type" value="Genomic_DNA"/>
</dbReference>
<gene>
    <name evidence="9" type="ORF">MTBBW1_300071</name>
</gene>
<comment type="subcellular location">
    <subcellularLocation>
        <location evidence="1">Cell membrane</location>
        <topology evidence="1">Multi-pass membrane protein</topology>
    </subcellularLocation>
</comment>
<keyword evidence="3 7" id="KW-0812">Transmembrane</keyword>
<feature type="region of interest" description="Disordered" evidence="6">
    <location>
        <begin position="29"/>
        <end position="53"/>
    </location>
</feature>
<accession>A0A1W1HFT2</accession>